<accession>A0A4T0X1N6</accession>
<proteinExistence type="predicted"/>
<comment type="caution">
    <text evidence="1">The sequence shown here is derived from an EMBL/GenBank/DDBJ whole genome shotgun (WGS) entry which is preliminary data.</text>
</comment>
<protein>
    <submittedName>
        <fullName evidence="1">Uncharacterized protein</fullName>
    </submittedName>
</protein>
<dbReference type="Proteomes" id="UP000307173">
    <property type="component" value="Unassembled WGS sequence"/>
</dbReference>
<keyword evidence="2" id="KW-1185">Reference proteome</keyword>
<sequence>MTKRYEYLEYLTLLQLFCESLTSKLKQDWIYDLCFSNNTITKNVIASIPPSFRFRGKHYNVTELLHITEILIQHKPICFDSNLCEYLIKSFHNSIINSSNASKYQKVKVIKIFLKLDTICFEIQDDVLCSQLDRLFHISIKEDLLSISDYINALAGKSLAWMDNSLASLEIFLIPEFSIWEIPNNFTNDSWPSVVRFLEIVHSLRENNINFQRYNKAFLSILDRFLHFKNAPHLFQLEIKLMICKILSVTDWKILKKPKIRLYFMITNSFFLFSPYPELKDQAFKLMMKVVNDFPEDLCTAFIHVYEPKFPLDLKSCLQYHKSQPFSAQKYIEVSESMIKSFNFDELLNPLFLFDNLDRVFSSVAQIAGLPPLFKQLCAVSFSKYNKDGDDVVNHALHSLIFKNDKRMYKSSRDVLTPRYPAPSRKLVRLYLFLLLRNPSERILNETFDIGFVDSLRYNEPDIISAFKQVFDSYTLPDKFMIQIIDQLANRNLVILQIIERCSCLKSKIGLYEHRFKLLEACVTREMEISQRFIKLFWSIENNEIPYERTTEKASPYYLLFKSVEFLYILWESYERTLFWKYLTEYACRHSELTELLKQIDPFVKYLRGKRYVYIDRKLVLPINEKELCLSDKDFQNCIKTKVRQHNNRMMFKKLTEEGRLMKKSTKGLKKKSDELEILKIKELEIDTKETRKFIVTIYPNGKKVTDDHEQSVEKELKNLRKLTPSERKLLFKTESMSTQSKSNYKERTIDMSAFIRQRIAIDLFKSSILGYRHVGLFVGLLFKSKTNFATASNQEISSVISKFTITHNDLALRLFWWFAHYLRLRNCSNQTIETKLKTVEGLLNST</sequence>
<gene>
    <name evidence="1" type="ORF">CANINC_002201</name>
</gene>
<dbReference type="AlphaFoldDB" id="A0A4T0X1N6"/>
<evidence type="ECO:0000313" key="1">
    <source>
        <dbReference type="EMBL" id="TID28933.1"/>
    </source>
</evidence>
<dbReference type="EMBL" id="SELW01000355">
    <property type="protein sequence ID" value="TID28933.1"/>
    <property type="molecule type" value="Genomic_DNA"/>
</dbReference>
<name>A0A4T0X1N6_9ASCO</name>
<organism evidence="1 2">
    <name type="scientific">Pichia inconspicua</name>
    <dbReference type="NCBI Taxonomy" id="52247"/>
    <lineage>
        <taxon>Eukaryota</taxon>
        <taxon>Fungi</taxon>
        <taxon>Dikarya</taxon>
        <taxon>Ascomycota</taxon>
        <taxon>Saccharomycotina</taxon>
        <taxon>Pichiomycetes</taxon>
        <taxon>Pichiales</taxon>
        <taxon>Pichiaceae</taxon>
        <taxon>Pichia</taxon>
    </lineage>
</organism>
<reference evidence="1 2" key="1">
    <citation type="journal article" date="2019" name="Front. Genet.">
        <title>Whole-Genome Sequencing of the Opportunistic Yeast Pathogen Candida inconspicua Uncovers Its Hybrid Origin.</title>
        <authorList>
            <person name="Mixao V."/>
            <person name="Hansen A.P."/>
            <person name="Saus E."/>
            <person name="Boekhout T."/>
            <person name="Lass-Florl C."/>
            <person name="Gabaldon T."/>
        </authorList>
    </citation>
    <scope>NUCLEOTIDE SEQUENCE [LARGE SCALE GENOMIC DNA]</scope>
    <source>
        <strain evidence="1 2">CBS 180</strain>
    </source>
</reference>
<evidence type="ECO:0000313" key="2">
    <source>
        <dbReference type="Proteomes" id="UP000307173"/>
    </source>
</evidence>